<proteinExistence type="predicted"/>
<sequence>MVKNSMIILHAHLPFITDYTNTEYEQLWLFEALSESYIPMLWSLNGLDNPSITISFSPTLMEMLTDKKTQEKYRCHLDKMILLIRSEFSRATNEERSVLHFYLSHYNKIIQTFEEFKGNILKGYIDLFKKRKIEAITTCATHAILPFHCTDEGMKMQVETGMKVFEHHFGTAPKGFWLPEMAINDQTVQILTQQGITYTFADSPEINGPALNYKGLTIFKRNREKANAVWDKHRGYPAHHVYREYYRDVGLTRNWEDIKEFAFLKKTRINTGLKLWSITGKTEDKKIYNDEMAFEQAGNDAHNFLERLRPATELIVLPFDFELFGHWWFEGPAFLSELLKKENPFVLPSDWLGNKNNVSGHDGLAFSTWGRNGYGDIWLNEKTAEYFQHFHLIEKQLFNPSVNSREMNTRKKWCLIKEWMLAASSDWTFMIGNGTSADYGHYRIKKHLNNYYELSGRSDEELETYNPEPDLFTFLPLKRNTSELQAFADRPRILMVSTEYPPNLVGGLGRHVDKLTNALAGQNYEVALLTIASDEELPLYENPVPNLHIYRIQSIQQKHQSLSEWAINYNSAFVQFLIKNSHIKYDLVHVHDWLTAGAGRSIQKLFKVPLIATIHATELGRNGEIVTPLQKYIQREECLLVQAADQVIVCSDYMLKEVKEQFHIPSEKLTVIPNGINLLKNNMYVKNSQKRNDLSLTGQPYLFSMGRLVAEKGFDVLLSAIPGILKRFPKIRIVIAGDGPHRNEYEKKAKELNVHENVTFLGFIDEDLIHILLTHCEMNIIPSYYEPFGIVALESMAAKKLTIAANTGGLKEIIKHNENGLLFERGNSKALASAILEALQHKERADRLAQQGYKEILSRFAYEHIVKKIIQEYEVLYHKR</sequence>
<organism evidence="1 2">
    <name type="scientific">Metabacillus hrfriensis</name>
    <dbReference type="NCBI Taxonomy" id="3048891"/>
    <lineage>
        <taxon>Bacteria</taxon>
        <taxon>Bacillati</taxon>
        <taxon>Bacillota</taxon>
        <taxon>Bacilli</taxon>
        <taxon>Bacillales</taxon>
        <taxon>Bacillaceae</taxon>
        <taxon>Metabacillus</taxon>
    </lineage>
</organism>
<evidence type="ECO:0000313" key="2">
    <source>
        <dbReference type="Proteomes" id="UP001226091"/>
    </source>
</evidence>
<dbReference type="EMBL" id="CP126116">
    <property type="protein sequence ID" value="WHZ56541.1"/>
    <property type="molecule type" value="Genomic_DNA"/>
</dbReference>
<dbReference type="Proteomes" id="UP001226091">
    <property type="component" value="Chromosome"/>
</dbReference>
<keyword evidence="2" id="KW-1185">Reference proteome</keyword>
<reference evidence="2" key="1">
    <citation type="journal article" date="2025" name="Aquaculture">
        <title>Assessment of the bioflocculant production and safety properties of Metabacillus hrfriensis sp. nov. based on phenotypic and whole-genome sequencing analysis.</title>
        <authorList>
            <person name="Zhang R."/>
            <person name="Zhao Z."/>
            <person name="Luo L."/>
            <person name="Wang S."/>
            <person name="Guo K."/>
            <person name="Xu W."/>
        </authorList>
    </citation>
    <scope>NUCLEOTIDE SEQUENCE [LARGE SCALE GENOMIC DNA]</scope>
    <source>
        <strain evidence="2">CT-WN-B3</strain>
    </source>
</reference>
<gene>
    <name evidence="1" type="ORF">QLQ22_17820</name>
</gene>
<accession>A0ACD4R7S3</accession>
<protein>
    <submittedName>
        <fullName evidence="1">DUF1957 domain-containing protein</fullName>
    </submittedName>
</protein>
<evidence type="ECO:0000313" key="1">
    <source>
        <dbReference type="EMBL" id="WHZ56541.1"/>
    </source>
</evidence>
<name>A0ACD4R7S3_9BACI</name>